<evidence type="ECO:0000313" key="2">
    <source>
        <dbReference type="Proteomes" id="UP000249936"/>
    </source>
</evidence>
<organism evidence="1 2">
    <name type="scientific">Haemophilus influenzae</name>
    <dbReference type="NCBI Taxonomy" id="727"/>
    <lineage>
        <taxon>Bacteria</taxon>
        <taxon>Pseudomonadati</taxon>
        <taxon>Pseudomonadota</taxon>
        <taxon>Gammaproteobacteria</taxon>
        <taxon>Pasteurellales</taxon>
        <taxon>Pasteurellaceae</taxon>
        <taxon>Haemophilus</taxon>
    </lineage>
</organism>
<sequence length="72" mass="7982">MFTFILLCLLVGALAGFLAGLFGIGGGLVIVPTLVYLLPIVDVPESFVDVYRTWNIICYHCDYWHWIGTTSS</sequence>
<gene>
    <name evidence="1" type="ORF">NCTC11872_01831</name>
</gene>
<accession>A0A2X1QPG8</accession>
<reference evidence="1 2" key="1">
    <citation type="submission" date="2018-06" db="EMBL/GenBank/DDBJ databases">
        <authorList>
            <consortium name="Pathogen Informatics"/>
            <person name="Doyle S."/>
        </authorList>
    </citation>
    <scope>NUCLEOTIDE SEQUENCE [LARGE SCALE GENOMIC DNA]</scope>
    <source>
        <strain evidence="1 2">NCTC11872</strain>
    </source>
</reference>
<dbReference type="Proteomes" id="UP000249936">
    <property type="component" value="Unassembled WGS sequence"/>
</dbReference>
<evidence type="ECO:0000313" key="1">
    <source>
        <dbReference type="EMBL" id="SPX42202.1"/>
    </source>
</evidence>
<dbReference type="AlphaFoldDB" id="A0A2X1QPG8"/>
<proteinExistence type="predicted"/>
<name>A0A2X1QPG8_HAEIF</name>
<dbReference type="EMBL" id="UASK01000006">
    <property type="protein sequence ID" value="SPX42202.1"/>
    <property type="molecule type" value="Genomic_DNA"/>
</dbReference>
<protein>
    <submittedName>
        <fullName evidence="1">Permease</fullName>
    </submittedName>
</protein>